<dbReference type="Proteomes" id="UP001143910">
    <property type="component" value="Unassembled WGS sequence"/>
</dbReference>
<organism evidence="1 2">
    <name type="scientific">Zarea fungicola</name>
    <dbReference type="NCBI Taxonomy" id="93591"/>
    <lineage>
        <taxon>Eukaryota</taxon>
        <taxon>Fungi</taxon>
        <taxon>Dikarya</taxon>
        <taxon>Ascomycota</taxon>
        <taxon>Pezizomycotina</taxon>
        <taxon>Sordariomycetes</taxon>
        <taxon>Hypocreomycetidae</taxon>
        <taxon>Hypocreales</taxon>
        <taxon>Cordycipitaceae</taxon>
        <taxon>Zarea</taxon>
    </lineage>
</organism>
<dbReference type="EMBL" id="JANJQO010001882">
    <property type="protein sequence ID" value="KAJ2968868.1"/>
    <property type="molecule type" value="Genomic_DNA"/>
</dbReference>
<keyword evidence="2" id="KW-1185">Reference proteome</keyword>
<proteinExistence type="predicted"/>
<protein>
    <submittedName>
        <fullName evidence="1">Uncharacterized protein</fullName>
    </submittedName>
</protein>
<sequence length="84" mass="9725">MLRKEWFQLYLDGLPMLIALVALNVVHPALVLKGPESNMPSTKWACCGRRKKEEKFGPLPLQSMDSVDRITAYRQRSEFNDHDH</sequence>
<accession>A0ACC1MRL6</accession>
<name>A0ACC1MRL6_9HYPO</name>
<reference evidence="1" key="1">
    <citation type="submission" date="2022-08" db="EMBL/GenBank/DDBJ databases">
        <title>Genome Sequence of Lecanicillium fungicola.</title>
        <authorList>
            <person name="Buettner E."/>
        </authorList>
    </citation>
    <scope>NUCLEOTIDE SEQUENCE</scope>
    <source>
        <strain evidence="1">Babe33</strain>
    </source>
</reference>
<evidence type="ECO:0000313" key="1">
    <source>
        <dbReference type="EMBL" id="KAJ2968868.1"/>
    </source>
</evidence>
<gene>
    <name evidence="1" type="ORF">NQ176_g8964</name>
</gene>
<evidence type="ECO:0000313" key="2">
    <source>
        <dbReference type="Proteomes" id="UP001143910"/>
    </source>
</evidence>
<comment type="caution">
    <text evidence="1">The sequence shown here is derived from an EMBL/GenBank/DDBJ whole genome shotgun (WGS) entry which is preliminary data.</text>
</comment>